<dbReference type="InterPro" id="IPR050883">
    <property type="entry name" value="PNGase"/>
</dbReference>
<dbReference type="GO" id="GO:0006516">
    <property type="term" value="P:glycoprotein catabolic process"/>
    <property type="evidence" value="ECO:0007669"/>
    <property type="project" value="TreeGrafter"/>
</dbReference>
<name>A0A327S422_9FLAO</name>
<organism evidence="2 3">
    <name type="scientific">Gelidibacter algens</name>
    <dbReference type="NCBI Taxonomy" id="49280"/>
    <lineage>
        <taxon>Bacteria</taxon>
        <taxon>Pseudomonadati</taxon>
        <taxon>Bacteroidota</taxon>
        <taxon>Flavobacteriia</taxon>
        <taxon>Flavobacteriales</taxon>
        <taxon>Flavobacteriaceae</taxon>
        <taxon>Gelidibacter</taxon>
    </lineage>
</organism>
<dbReference type="InterPro" id="IPR005887">
    <property type="entry name" value="GH92_a_mannosidase_put"/>
</dbReference>
<dbReference type="InterPro" id="IPR008928">
    <property type="entry name" value="6-hairpin_glycosidase_sf"/>
</dbReference>
<dbReference type="EMBL" id="QLLQ01000007">
    <property type="protein sequence ID" value="RAJ23032.1"/>
    <property type="molecule type" value="Genomic_DNA"/>
</dbReference>
<gene>
    <name evidence="2" type="ORF">LX77_02191</name>
</gene>
<evidence type="ECO:0000313" key="2">
    <source>
        <dbReference type="EMBL" id="RAJ23032.1"/>
    </source>
</evidence>
<protein>
    <submittedName>
        <fullName evidence="2">Putative alpha-1,2-mannosidase</fullName>
    </submittedName>
</protein>
<comment type="caution">
    <text evidence="2">The sequence shown here is derived from an EMBL/GenBank/DDBJ whole genome shotgun (WGS) entry which is preliminary data.</text>
</comment>
<dbReference type="SUPFAM" id="SSF48208">
    <property type="entry name" value="Six-hairpin glycosidases"/>
    <property type="match status" value="1"/>
</dbReference>
<dbReference type="PANTHER" id="PTHR12143:SF39">
    <property type="entry name" value="SECRETED PROTEIN"/>
    <property type="match status" value="1"/>
</dbReference>
<dbReference type="InterPro" id="IPR012939">
    <property type="entry name" value="Glyco_hydro_92"/>
</dbReference>
<reference evidence="2 3" key="1">
    <citation type="submission" date="2018-06" db="EMBL/GenBank/DDBJ databases">
        <title>Genomic Encyclopedia of Archaeal and Bacterial Type Strains, Phase II (KMG-II): from individual species to whole genera.</title>
        <authorList>
            <person name="Goeker M."/>
        </authorList>
    </citation>
    <scope>NUCLEOTIDE SEQUENCE [LARGE SCALE GENOMIC DNA]</scope>
    <source>
        <strain evidence="2 3">DSM 12408</strain>
    </source>
</reference>
<dbReference type="PANTHER" id="PTHR12143">
    <property type="entry name" value="PEPTIDE N-GLYCANASE PNGASE -RELATED"/>
    <property type="match status" value="1"/>
</dbReference>
<dbReference type="NCBIfam" id="TIGR01180">
    <property type="entry name" value="aman2_put"/>
    <property type="match status" value="1"/>
</dbReference>
<dbReference type="Gene3D" id="1.20.1610.10">
    <property type="entry name" value="alpha-1,2-mannosidases domains"/>
    <property type="match status" value="1"/>
</dbReference>
<dbReference type="GO" id="GO:0005829">
    <property type="term" value="C:cytosol"/>
    <property type="evidence" value="ECO:0007669"/>
    <property type="project" value="TreeGrafter"/>
</dbReference>
<dbReference type="GO" id="GO:0005975">
    <property type="term" value="P:carbohydrate metabolic process"/>
    <property type="evidence" value="ECO:0007669"/>
    <property type="project" value="InterPro"/>
</dbReference>
<dbReference type="Gene3D" id="3.30.2080.10">
    <property type="entry name" value="GH92 mannosidase domain"/>
    <property type="match status" value="1"/>
</dbReference>
<keyword evidence="3" id="KW-1185">Reference proteome</keyword>
<feature type="domain" description="Glycosyl hydrolase family 92" evidence="1">
    <location>
        <begin position="7"/>
        <end position="353"/>
    </location>
</feature>
<sequence>MLAHHNQSVHNMLPIWSHYANENWCMIGYHATSVIADAMAKGVGDFDKEHALQASINTSNVDYFDGIGLYKEFGYIPEDKNGSSVSKTLEYAYDDWCIAQMAKQLGHTTAEKEYMNRSTYYENVFDATIGFMRPKLSDGNFKKEFDPLDTHGQGFIEGNAWNYGFYVPQNIDHLIELMGGKDRFSRHLDSLFTMKLEDKYIEKNEDITRDGLIGNYVHGNEPSHHVPYMYNWTNDAYKTQARVRMIMSTMYGPTVEGLCGNDDAGQMSAWYIFSSLGFYPVTPGSSDYALGSPLIKEAKIHLDNGKTLTITAKNQSEKNVYVKRVTIYGKTLESTSISHHDIMKGGELIFEMSSSHNN</sequence>
<dbReference type="Pfam" id="PF07971">
    <property type="entry name" value="Glyco_hydro_92"/>
    <property type="match status" value="1"/>
</dbReference>
<dbReference type="Gene3D" id="1.20.1050.60">
    <property type="entry name" value="alpha-1,2-mannosidase"/>
    <property type="match status" value="1"/>
</dbReference>
<accession>A0A327S422</accession>
<dbReference type="AlphaFoldDB" id="A0A327S422"/>
<proteinExistence type="predicted"/>
<dbReference type="GO" id="GO:0000224">
    <property type="term" value="F:peptide-N4-(N-acetyl-beta-glucosaminyl)asparagine amidase activity"/>
    <property type="evidence" value="ECO:0007669"/>
    <property type="project" value="TreeGrafter"/>
</dbReference>
<dbReference type="Proteomes" id="UP000248987">
    <property type="component" value="Unassembled WGS sequence"/>
</dbReference>
<evidence type="ECO:0000313" key="3">
    <source>
        <dbReference type="Proteomes" id="UP000248987"/>
    </source>
</evidence>
<evidence type="ECO:0000259" key="1">
    <source>
        <dbReference type="Pfam" id="PF07971"/>
    </source>
</evidence>